<gene>
    <name evidence="6" type="primary">Acey_s0089.g2254</name>
    <name evidence="6" type="ORF">Y032_0089g2254</name>
</gene>
<dbReference type="EMBL" id="JARK01001425">
    <property type="protein sequence ID" value="EYC04158.1"/>
    <property type="molecule type" value="Genomic_DNA"/>
</dbReference>
<protein>
    <submittedName>
        <fullName evidence="6">Uncharacterized protein</fullName>
    </submittedName>
</protein>
<accession>A0A016TNX1</accession>
<organism evidence="6 7">
    <name type="scientific">Ancylostoma ceylanicum</name>
    <dbReference type="NCBI Taxonomy" id="53326"/>
    <lineage>
        <taxon>Eukaryota</taxon>
        <taxon>Metazoa</taxon>
        <taxon>Ecdysozoa</taxon>
        <taxon>Nematoda</taxon>
        <taxon>Chromadorea</taxon>
        <taxon>Rhabditida</taxon>
        <taxon>Rhabditina</taxon>
        <taxon>Rhabditomorpha</taxon>
        <taxon>Strongyloidea</taxon>
        <taxon>Ancylostomatidae</taxon>
        <taxon>Ancylostomatinae</taxon>
        <taxon>Ancylostoma</taxon>
    </lineage>
</organism>
<dbReference type="GO" id="GO:0005739">
    <property type="term" value="C:mitochondrion"/>
    <property type="evidence" value="ECO:0007669"/>
    <property type="project" value="TreeGrafter"/>
</dbReference>
<dbReference type="GO" id="GO:0016779">
    <property type="term" value="F:nucleotidyltransferase activity"/>
    <property type="evidence" value="ECO:0007669"/>
    <property type="project" value="UniProtKB-KW"/>
</dbReference>
<evidence type="ECO:0000256" key="3">
    <source>
        <dbReference type="ARBA" id="ARBA00022695"/>
    </source>
</evidence>
<dbReference type="GO" id="GO:0000049">
    <property type="term" value="F:tRNA binding"/>
    <property type="evidence" value="ECO:0007669"/>
    <property type="project" value="TreeGrafter"/>
</dbReference>
<evidence type="ECO:0000256" key="5">
    <source>
        <dbReference type="ARBA" id="ARBA00022842"/>
    </source>
</evidence>
<dbReference type="OrthoDB" id="445712at2759"/>
<evidence type="ECO:0000256" key="2">
    <source>
        <dbReference type="ARBA" id="ARBA00022694"/>
    </source>
</evidence>
<dbReference type="GO" id="GO:0001680">
    <property type="term" value="P:tRNA 3'-terminal CCA addition"/>
    <property type="evidence" value="ECO:0007669"/>
    <property type="project" value="TreeGrafter"/>
</dbReference>
<comment type="cofactor">
    <cofactor evidence="1">
        <name>Mg(2+)</name>
        <dbReference type="ChEBI" id="CHEBI:18420"/>
    </cofactor>
</comment>
<sequence>MLQSVSAERIWTELKRLIIGRMADHVIRCMIEECKLQKYLGLPESPNVNRFAVVFSRHEGNLEPMTMIASLCETPEEIERFHKKTKERDSLRKTFLKRVKRKREERCKTCF</sequence>
<dbReference type="Proteomes" id="UP000024635">
    <property type="component" value="Unassembled WGS sequence"/>
</dbReference>
<dbReference type="PANTHER" id="PTHR46173">
    <property type="entry name" value="CCA TRNA NUCLEOTIDYLTRANSFERASE 1, MITOCHONDRIAL"/>
    <property type="match status" value="1"/>
</dbReference>
<dbReference type="InterPro" id="IPR050264">
    <property type="entry name" value="Bact_CCA-adding_enz_type3_sf"/>
</dbReference>
<reference evidence="7" key="1">
    <citation type="journal article" date="2015" name="Nat. Genet.">
        <title>The genome and transcriptome of the zoonotic hookworm Ancylostoma ceylanicum identify infection-specific gene families.</title>
        <authorList>
            <person name="Schwarz E.M."/>
            <person name="Hu Y."/>
            <person name="Antoshechkin I."/>
            <person name="Miller M.M."/>
            <person name="Sternberg P.W."/>
            <person name="Aroian R.V."/>
        </authorList>
    </citation>
    <scope>NUCLEOTIDE SEQUENCE</scope>
    <source>
        <strain evidence="7">HY135</strain>
    </source>
</reference>
<keyword evidence="3" id="KW-0808">Transferase</keyword>
<dbReference type="SUPFAM" id="SSF81891">
    <property type="entry name" value="Poly A polymerase C-terminal region-like"/>
    <property type="match status" value="1"/>
</dbReference>
<dbReference type="AlphaFoldDB" id="A0A016TNX1"/>
<keyword evidence="7" id="KW-1185">Reference proteome</keyword>
<evidence type="ECO:0000256" key="1">
    <source>
        <dbReference type="ARBA" id="ARBA00001946"/>
    </source>
</evidence>
<keyword evidence="2" id="KW-0819">tRNA processing</keyword>
<evidence type="ECO:0000256" key="4">
    <source>
        <dbReference type="ARBA" id="ARBA00022723"/>
    </source>
</evidence>
<name>A0A016TNX1_9BILA</name>
<dbReference type="STRING" id="53326.A0A016TNX1"/>
<evidence type="ECO:0000313" key="7">
    <source>
        <dbReference type="Proteomes" id="UP000024635"/>
    </source>
</evidence>
<proteinExistence type="predicted"/>
<keyword evidence="4" id="KW-0479">Metal-binding</keyword>
<keyword evidence="3" id="KW-0548">Nucleotidyltransferase</keyword>
<dbReference type="PANTHER" id="PTHR46173:SF1">
    <property type="entry name" value="CCA TRNA NUCLEOTIDYLTRANSFERASE 1, MITOCHONDRIAL"/>
    <property type="match status" value="1"/>
</dbReference>
<evidence type="ECO:0000313" key="6">
    <source>
        <dbReference type="EMBL" id="EYC04158.1"/>
    </source>
</evidence>
<keyword evidence="5" id="KW-0460">Magnesium</keyword>
<dbReference type="Gene3D" id="1.10.3090.10">
    <property type="entry name" value="cca-adding enzyme, domain 2"/>
    <property type="match status" value="1"/>
</dbReference>
<dbReference type="GO" id="GO:1990180">
    <property type="term" value="P:mitochondrial tRNA 3'-end processing"/>
    <property type="evidence" value="ECO:0007669"/>
    <property type="project" value="TreeGrafter"/>
</dbReference>
<dbReference type="GO" id="GO:0046872">
    <property type="term" value="F:metal ion binding"/>
    <property type="evidence" value="ECO:0007669"/>
    <property type="project" value="UniProtKB-KW"/>
</dbReference>
<comment type="caution">
    <text evidence="6">The sequence shown here is derived from an EMBL/GenBank/DDBJ whole genome shotgun (WGS) entry which is preliminary data.</text>
</comment>